<accession>A0A366HHR7</accession>
<keyword evidence="1" id="KW-0812">Transmembrane</keyword>
<sequence length="489" mass="52592">MSGPANLISSARRAHTPSISNGSSFNSYWTAEFVRLREAHWGPLEDSREVRQARTQGTGFTQKVLLRAALLAKREGIEDTLGHWRRIARLTLVAMLLVTLLAGAAASQGALGDGSRPVNLLLALAALLGLHAITFVLWLFSFALQGRHAGTWLGQAWLWLTKKLARGPDSALAPRALSGLLDRNGSLRWVLAATSHGLWTVALLSAITGLVALLSARRYGFNWETTLLSADTFVSMTQALGWLPGLLGFTMPDETIVRLSNGLHVLPESAQTLWSSWLLGCVVVYGLIPRLACFALCFVIARRKIAATTLDTSLPGYADLRERLQPSSEKMGVDAPAGDDYQASIRKHGAPGLKDGQTGQCLAAGLELPADLPWPPRPLLPPAHDLGLIDTGAQRKSLLDLLFTHPPRKLLIACDRRQTPDRGAIGFIAEAAGHSAGTRILLLPPGGEHTDPRSAAWVQRLVTAGIAASDIHTDPTTAIAWLTMDGTHD</sequence>
<keyword evidence="1" id="KW-1133">Transmembrane helix</keyword>
<dbReference type="Pfam" id="PF11067">
    <property type="entry name" value="DUF2868"/>
    <property type="match status" value="1"/>
</dbReference>
<evidence type="ECO:0000313" key="2">
    <source>
        <dbReference type="EMBL" id="RBP42168.1"/>
    </source>
</evidence>
<evidence type="ECO:0000313" key="3">
    <source>
        <dbReference type="Proteomes" id="UP000253628"/>
    </source>
</evidence>
<feature type="transmembrane region" description="Helical" evidence="1">
    <location>
        <begin position="277"/>
        <end position="301"/>
    </location>
</feature>
<reference evidence="2 3" key="1">
    <citation type="submission" date="2018-06" db="EMBL/GenBank/DDBJ databases">
        <title>Genomic Encyclopedia of Type Strains, Phase IV (KMG-IV): sequencing the most valuable type-strain genomes for metagenomic binning, comparative biology and taxonomic classification.</title>
        <authorList>
            <person name="Goeker M."/>
        </authorList>
    </citation>
    <scope>NUCLEOTIDE SEQUENCE [LARGE SCALE GENOMIC DNA]</scope>
    <source>
        <strain evidence="2 3">DSM 25520</strain>
    </source>
</reference>
<dbReference type="EMBL" id="QNRQ01000002">
    <property type="protein sequence ID" value="RBP42168.1"/>
    <property type="molecule type" value="Genomic_DNA"/>
</dbReference>
<evidence type="ECO:0000256" key="1">
    <source>
        <dbReference type="SAM" id="Phobius"/>
    </source>
</evidence>
<feature type="transmembrane region" description="Helical" evidence="1">
    <location>
        <begin position="87"/>
        <end position="106"/>
    </location>
</feature>
<comment type="caution">
    <text evidence="2">The sequence shown here is derived from an EMBL/GenBank/DDBJ whole genome shotgun (WGS) entry which is preliminary data.</text>
</comment>
<protein>
    <submittedName>
        <fullName evidence="2">Uncharacterized protein DUF2868</fullName>
    </submittedName>
</protein>
<gene>
    <name evidence="2" type="ORF">DFR37_102554</name>
</gene>
<organism evidence="2 3">
    <name type="scientific">Eoetvoesiella caeni</name>
    <dbReference type="NCBI Taxonomy" id="645616"/>
    <lineage>
        <taxon>Bacteria</taxon>
        <taxon>Pseudomonadati</taxon>
        <taxon>Pseudomonadota</taxon>
        <taxon>Betaproteobacteria</taxon>
        <taxon>Burkholderiales</taxon>
        <taxon>Alcaligenaceae</taxon>
        <taxon>Eoetvoesiella</taxon>
    </lineage>
</organism>
<keyword evidence="3" id="KW-1185">Reference proteome</keyword>
<dbReference type="AlphaFoldDB" id="A0A366HHR7"/>
<proteinExistence type="predicted"/>
<feature type="transmembrane region" description="Helical" evidence="1">
    <location>
        <begin position="189"/>
        <end position="214"/>
    </location>
</feature>
<dbReference type="Proteomes" id="UP000253628">
    <property type="component" value="Unassembled WGS sequence"/>
</dbReference>
<name>A0A366HHR7_9BURK</name>
<dbReference type="RefSeq" id="WP_242341721.1">
    <property type="nucleotide sequence ID" value="NZ_JACCEU010000002.1"/>
</dbReference>
<keyword evidence="1" id="KW-0472">Membrane</keyword>
<dbReference type="InterPro" id="IPR021296">
    <property type="entry name" value="DUF2868"/>
</dbReference>
<feature type="transmembrane region" description="Helical" evidence="1">
    <location>
        <begin position="118"/>
        <end position="140"/>
    </location>
</feature>